<organism evidence="1 2">
    <name type="scientific">Conger conger</name>
    <name type="common">Conger eel</name>
    <name type="synonym">Muraena conger</name>
    <dbReference type="NCBI Taxonomy" id="82655"/>
    <lineage>
        <taxon>Eukaryota</taxon>
        <taxon>Metazoa</taxon>
        <taxon>Chordata</taxon>
        <taxon>Craniata</taxon>
        <taxon>Vertebrata</taxon>
        <taxon>Euteleostomi</taxon>
        <taxon>Actinopterygii</taxon>
        <taxon>Neopterygii</taxon>
        <taxon>Teleostei</taxon>
        <taxon>Anguilliformes</taxon>
        <taxon>Congridae</taxon>
        <taxon>Conger</taxon>
    </lineage>
</organism>
<accession>A0A9Q1D2M8</accession>
<evidence type="ECO:0000313" key="2">
    <source>
        <dbReference type="Proteomes" id="UP001152803"/>
    </source>
</evidence>
<dbReference type="AlphaFoldDB" id="A0A9Q1D2M8"/>
<name>A0A9Q1D2M8_CONCO</name>
<sequence length="134" mass="14850">MVLLLMDTQTTIYKSTNNRVYWIMSVSNRYQVGQRVMDNLIKGRNFPERGAEAGEVGLTRLTSPAPEAQQLRFCTAFHGKPGDGFPTTLTQTWQRQQEDITRIRALATVVVAKGTTAERENGVPAVSCSGGDWS</sequence>
<reference evidence="1" key="1">
    <citation type="journal article" date="2023" name="Science">
        <title>Genome structures resolve the early diversification of teleost fishes.</title>
        <authorList>
            <person name="Parey E."/>
            <person name="Louis A."/>
            <person name="Montfort J."/>
            <person name="Bouchez O."/>
            <person name="Roques C."/>
            <person name="Iampietro C."/>
            <person name="Lluch J."/>
            <person name="Castinel A."/>
            <person name="Donnadieu C."/>
            <person name="Desvignes T."/>
            <person name="Floi Bucao C."/>
            <person name="Jouanno E."/>
            <person name="Wen M."/>
            <person name="Mejri S."/>
            <person name="Dirks R."/>
            <person name="Jansen H."/>
            <person name="Henkel C."/>
            <person name="Chen W.J."/>
            <person name="Zahm M."/>
            <person name="Cabau C."/>
            <person name="Klopp C."/>
            <person name="Thompson A.W."/>
            <person name="Robinson-Rechavi M."/>
            <person name="Braasch I."/>
            <person name="Lecointre G."/>
            <person name="Bobe J."/>
            <person name="Postlethwait J.H."/>
            <person name="Berthelot C."/>
            <person name="Roest Crollius H."/>
            <person name="Guiguen Y."/>
        </authorList>
    </citation>
    <scope>NUCLEOTIDE SEQUENCE</scope>
    <source>
        <strain evidence="1">Concon-B</strain>
    </source>
</reference>
<gene>
    <name evidence="1" type="ORF">COCON_G00200480</name>
</gene>
<evidence type="ECO:0000313" key="1">
    <source>
        <dbReference type="EMBL" id="KAJ8256184.1"/>
    </source>
</evidence>
<comment type="caution">
    <text evidence="1">The sequence shown here is derived from an EMBL/GenBank/DDBJ whole genome shotgun (WGS) entry which is preliminary data.</text>
</comment>
<dbReference type="EMBL" id="JAFJMO010000015">
    <property type="protein sequence ID" value="KAJ8256184.1"/>
    <property type="molecule type" value="Genomic_DNA"/>
</dbReference>
<keyword evidence="2" id="KW-1185">Reference proteome</keyword>
<feature type="non-terminal residue" evidence="1">
    <location>
        <position position="134"/>
    </location>
</feature>
<dbReference type="Proteomes" id="UP001152803">
    <property type="component" value="Unassembled WGS sequence"/>
</dbReference>
<protein>
    <submittedName>
        <fullName evidence="1">Uncharacterized protein</fullName>
    </submittedName>
</protein>
<proteinExistence type="predicted"/>